<evidence type="ECO:0000313" key="2">
    <source>
        <dbReference type="EMBL" id="KAH9360614.1"/>
    </source>
</evidence>
<proteinExistence type="predicted"/>
<dbReference type="AlphaFoldDB" id="A0A9J6F6Y4"/>
<protein>
    <submittedName>
        <fullName evidence="2">Uncharacterized protein</fullName>
    </submittedName>
</protein>
<accession>A0A9J6F6Y4</accession>
<keyword evidence="3" id="KW-1185">Reference proteome</keyword>
<comment type="caution">
    <text evidence="2">The sequence shown here is derived from an EMBL/GenBank/DDBJ whole genome shotgun (WGS) entry which is preliminary data.</text>
</comment>
<dbReference type="OrthoDB" id="6511879at2759"/>
<sequence length="321" mass="35939">MEVAVEREDIPLTNYKRMVGSTSTMSIVRTPPPRRIPPKRPTQLLGPTMRRSSIVRARGVAFHRRRSSLKKASKLSSYLMTDSMSAQQANILDAVYKAAGLSYLQGEQLRTNVTSNLFMFSTPSEERCSVIALIKHINIRGQTFEVATNVAAPSCTATGIIFNVPIDDTPEVITESLVRFNPTCSILNARRMGNSNAVQILFEGTIIPYHISYRGATYRCQPFRRKTEACTTCWRTGHRPDVCPTSQVRCQKCGLLNPNPEHPRQPKCVVCQCTHITGSAECRSRFQPRRRPPPLNKQQHLPWQQPPPPPPPPPVPGCPED</sequence>
<reference evidence="2 3" key="1">
    <citation type="journal article" date="2020" name="Cell">
        <title>Large-Scale Comparative Analyses of Tick Genomes Elucidate Their Genetic Diversity and Vector Capacities.</title>
        <authorList>
            <consortium name="Tick Genome and Microbiome Consortium (TIGMIC)"/>
            <person name="Jia N."/>
            <person name="Wang J."/>
            <person name="Shi W."/>
            <person name="Du L."/>
            <person name="Sun Y."/>
            <person name="Zhan W."/>
            <person name="Jiang J.F."/>
            <person name="Wang Q."/>
            <person name="Zhang B."/>
            <person name="Ji P."/>
            <person name="Bell-Sakyi L."/>
            <person name="Cui X.M."/>
            <person name="Yuan T.T."/>
            <person name="Jiang B.G."/>
            <person name="Yang W.F."/>
            <person name="Lam T.T."/>
            <person name="Chang Q.C."/>
            <person name="Ding S.J."/>
            <person name="Wang X.J."/>
            <person name="Zhu J.G."/>
            <person name="Ruan X.D."/>
            <person name="Zhao L."/>
            <person name="Wei J.T."/>
            <person name="Ye R.Z."/>
            <person name="Que T.C."/>
            <person name="Du C.H."/>
            <person name="Zhou Y.H."/>
            <person name="Cheng J.X."/>
            <person name="Dai P.F."/>
            <person name="Guo W.B."/>
            <person name="Han X.H."/>
            <person name="Huang E.J."/>
            <person name="Li L.F."/>
            <person name="Wei W."/>
            <person name="Gao Y.C."/>
            <person name="Liu J.Z."/>
            <person name="Shao H.Z."/>
            <person name="Wang X."/>
            <person name="Wang C.C."/>
            <person name="Yang T.C."/>
            <person name="Huo Q.B."/>
            <person name="Li W."/>
            <person name="Chen H.Y."/>
            <person name="Chen S.E."/>
            <person name="Zhou L.G."/>
            <person name="Ni X.B."/>
            <person name="Tian J.H."/>
            <person name="Sheng Y."/>
            <person name="Liu T."/>
            <person name="Pan Y.S."/>
            <person name="Xia L.Y."/>
            <person name="Li J."/>
            <person name="Zhao F."/>
            <person name="Cao W.C."/>
        </authorList>
    </citation>
    <scope>NUCLEOTIDE SEQUENCE [LARGE SCALE GENOMIC DNA]</scope>
    <source>
        <strain evidence="2">HaeL-2018</strain>
    </source>
</reference>
<dbReference type="VEuPathDB" id="VectorBase:HLOH_041152"/>
<feature type="region of interest" description="Disordered" evidence="1">
    <location>
        <begin position="284"/>
        <end position="321"/>
    </location>
</feature>
<dbReference type="Proteomes" id="UP000821853">
    <property type="component" value="Chromosome 1"/>
</dbReference>
<name>A0A9J6F6Y4_HAELO</name>
<feature type="region of interest" description="Disordered" evidence="1">
    <location>
        <begin position="24"/>
        <end position="46"/>
    </location>
</feature>
<dbReference type="EMBL" id="JABSTR010000001">
    <property type="protein sequence ID" value="KAH9360614.1"/>
    <property type="molecule type" value="Genomic_DNA"/>
</dbReference>
<gene>
    <name evidence="2" type="ORF">HPB48_007565</name>
</gene>
<feature type="compositionally biased region" description="Pro residues" evidence="1">
    <location>
        <begin position="304"/>
        <end position="321"/>
    </location>
</feature>
<evidence type="ECO:0000256" key="1">
    <source>
        <dbReference type="SAM" id="MobiDB-lite"/>
    </source>
</evidence>
<organism evidence="2 3">
    <name type="scientific">Haemaphysalis longicornis</name>
    <name type="common">Bush tick</name>
    <dbReference type="NCBI Taxonomy" id="44386"/>
    <lineage>
        <taxon>Eukaryota</taxon>
        <taxon>Metazoa</taxon>
        <taxon>Ecdysozoa</taxon>
        <taxon>Arthropoda</taxon>
        <taxon>Chelicerata</taxon>
        <taxon>Arachnida</taxon>
        <taxon>Acari</taxon>
        <taxon>Parasitiformes</taxon>
        <taxon>Ixodida</taxon>
        <taxon>Ixodoidea</taxon>
        <taxon>Ixodidae</taxon>
        <taxon>Haemaphysalinae</taxon>
        <taxon>Haemaphysalis</taxon>
    </lineage>
</organism>
<evidence type="ECO:0000313" key="3">
    <source>
        <dbReference type="Proteomes" id="UP000821853"/>
    </source>
</evidence>